<protein>
    <submittedName>
        <fullName evidence="1">Uncharacterized protein</fullName>
    </submittedName>
</protein>
<gene>
    <name evidence="1" type="ORF">NPIL_552571</name>
</gene>
<dbReference type="AlphaFoldDB" id="A0A8X6Q5C3"/>
<evidence type="ECO:0000313" key="2">
    <source>
        <dbReference type="Proteomes" id="UP000887013"/>
    </source>
</evidence>
<proteinExistence type="predicted"/>
<organism evidence="1 2">
    <name type="scientific">Nephila pilipes</name>
    <name type="common">Giant wood spider</name>
    <name type="synonym">Nephila maculata</name>
    <dbReference type="NCBI Taxonomy" id="299642"/>
    <lineage>
        <taxon>Eukaryota</taxon>
        <taxon>Metazoa</taxon>
        <taxon>Ecdysozoa</taxon>
        <taxon>Arthropoda</taxon>
        <taxon>Chelicerata</taxon>
        <taxon>Arachnida</taxon>
        <taxon>Araneae</taxon>
        <taxon>Araneomorphae</taxon>
        <taxon>Entelegynae</taxon>
        <taxon>Araneoidea</taxon>
        <taxon>Nephilidae</taxon>
        <taxon>Nephila</taxon>
    </lineage>
</organism>
<dbReference type="Proteomes" id="UP000887013">
    <property type="component" value="Unassembled WGS sequence"/>
</dbReference>
<name>A0A8X6Q5C3_NEPPI</name>
<dbReference type="EMBL" id="BMAW01122952">
    <property type="protein sequence ID" value="GFU01191.1"/>
    <property type="molecule type" value="Genomic_DNA"/>
</dbReference>
<reference evidence="1" key="1">
    <citation type="submission" date="2020-08" db="EMBL/GenBank/DDBJ databases">
        <title>Multicomponent nature underlies the extraordinary mechanical properties of spider dragline silk.</title>
        <authorList>
            <person name="Kono N."/>
            <person name="Nakamura H."/>
            <person name="Mori M."/>
            <person name="Yoshida Y."/>
            <person name="Ohtoshi R."/>
            <person name="Malay A.D."/>
            <person name="Moran D.A.P."/>
            <person name="Tomita M."/>
            <person name="Numata K."/>
            <person name="Arakawa K."/>
        </authorList>
    </citation>
    <scope>NUCLEOTIDE SEQUENCE</scope>
</reference>
<evidence type="ECO:0000313" key="1">
    <source>
        <dbReference type="EMBL" id="GFU01191.1"/>
    </source>
</evidence>
<comment type="caution">
    <text evidence="1">The sequence shown here is derived from an EMBL/GenBank/DDBJ whole genome shotgun (WGS) entry which is preliminary data.</text>
</comment>
<sequence>MNHEAELLLVELDSWCISTAKPSDFTLVKSKTKSRQLVEEHSAKKERIDETKTDLSTRLLNCYSRVVIGNISLSFPSTSRYSPQPTAVLCC</sequence>
<keyword evidence="2" id="KW-1185">Reference proteome</keyword>
<accession>A0A8X6Q5C3</accession>